<dbReference type="SFLD" id="SFLDS00003">
    <property type="entry name" value="Haloacid_Dehalogenase"/>
    <property type="match status" value="1"/>
</dbReference>
<dbReference type="InterPro" id="IPR037018">
    <property type="entry name" value="GH65_N"/>
</dbReference>
<gene>
    <name evidence="4" type="ORF">GCM10025876_12270</name>
</gene>
<dbReference type="InterPro" id="IPR006439">
    <property type="entry name" value="HAD-SF_hydro_IA"/>
</dbReference>
<sequence>MTTTETAWAIPQVNDRRFGAALFDLDGVLTPTAEVHMAAWKRMFTDYFTAHAVTPAYTDDDYFAYVDGKPRYDGVRACLASRGITLPEGDPTDAGGTATVCGLGNAKNDMFASVLREDGIAPYPGSVALIDHLNAVGVPMAVVSSSRNAPEVLAAAGLDHHFDVVVDGAVAARDKIPGKPAPDTYQRAAELLGVAQADAVVVEDAISGVQAGAAGDFGLVVGVDRGAGADALTSHGADVVVADLAEPGRVRAAERPTGDTTSPSYLDRLRFPADPWRLVETEFSKVDLGVTETLFAVGNGYLGLRGNVEDGHDAHAHGTFVNGFHETWDILHAEEAYGFARTGQTIVNVPDPKIIRLYVNDEPLLLSIADLIEYSRVLDMRDGVLTRELLWRTPSGNRVRIRSRRMVSFAQRHLAVMSFEVTLLDEEAPIAISSQLLNRAAGIDEYKANPAPTSGIADPRKASKAGQARARAAPSRRRRPPRGAGLPGREFADDARRGHGALRGVRRRLRDGVRSRGGLRQARLPRPAPAGPDVHPDQGGEYHTSRVVPARELADRCHRTLDRVASEGIEKQYEDQRAWLDGFWERSDVVIEDRDEIQQAVRWNLFQLAQSAARGDGLGVPAKGLTGSGYGGHYFWDSEVYVMPFFTYTSPIIARNALRYRYQMLPAARRRAAEARPARRAVPVAHHQWRGGIGLLRGGDRAVSHRCGHLLCRRQVRARHGG</sequence>
<dbReference type="Gene3D" id="2.70.98.40">
    <property type="entry name" value="Glycoside hydrolase, family 65, N-terminal domain"/>
    <property type="match status" value="1"/>
</dbReference>
<dbReference type="InterPro" id="IPR023198">
    <property type="entry name" value="PGP-like_dom2"/>
</dbReference>
<evidence type="ECO:0000259" key="2">
    <source>
        <dbReference type="Pfam" id="PF03632"/>
    </source>
</evidence>
<reference evidence="5" key="1">
    <citation type="journal article" date="2019" name="Int. J. Syst. Evol. Microbiol.">
        <title>The Global Catalogue of Microorganisms (GCM) 10K type strain sequencing project: providing services to taxonomists for standard genome sequencing and annotation.</title>
        <authorList>
            <consortium name="The Broad Institute Genomics Platform"/>
            <consortium name="The Broad Institute Genome Sequencing Center for Infectious Disease"/>
            <person name="Wu L."/>
            <person name="Ma J."/>
        </authorList>
    </citation>
    <scope>NUCLEOTIDE SEQUENCE [LARGE SCALE GENOMIC DNA]</scope>
    <source>
        <strain evidence="5">NBRC 112299</strain>
    </source>
</reference>
<feature type="region of interest" description="Disordered" evidence="1">
    <location>
        <begin position="447"/>
        <end position="541"/>
    </location>
</feature>
<dbReference type="InterPro" id="IPR012341">
    <property type="entry name" value="6hp_glycosidase-like_sf"/>
</dbReference>
<proteinExistence type="predicted"/>
<dbReference type="EMBL" id="BSUN01000001">
    <property type="protein sequence ID" value="GMA35023.1"/>
    <property type="molecule type" value="Genomic_DNA"/>
</dbReference>
<comment type="caution">
    <text evidence="4">The sequence shown here is derived from an EMBL/GenBank/DDBJ whole genome shotgun (WGS) entry which is preliminary data.</text>
</comment>
<evidence type="ECO:0000256" key="1">
    <source>
        <dbReference type="SAM" id="MobiDB-lite"/>
    </source>
</evidence>
<dbReference type="Gene3D" id="1.50.10.10">
    <property type="match status" value="1"/>
</dbReference>
<name>A0ABQ6ID45_9MICO</name>
<dbReference type="SUPFAM" id="SSF56784">
    <property type="entry name" value="HAD-like"/>
    <property type="match status" value="1"/>
</dbReference>
<dbReference type="Pfam" id="PF03636">
    <property type="entry name" value="Glyco_hydro_65N"/>
    <property type="match status" value="1"/>
</dbReference>
<dbReference type="InterPro" id="IPR005195">
    <property type="entry name" value="Glyco_hydro_65_M"/>
</dbReference>
<dbReference type="InterPro" id="IPR005196">
    <property type="entry name" value="Glyco_hydro_65_N"/>
</dbReference>
<accession>A0ABQ6ID45</accession>
<dbReference type="NCBIfam" id="TIGR01509">
    <property type="entry name" value="HAD-SF-IA-v3"/>
    <property type="match status" value="1"/>
</dbReference>
<dbReference type="Proteomes" id="UP001157125">
    <property type="component" value="Unassembled WGS sequence"/>
</dbReference>
<feature type="domain" description="Glycoside hydrolase family 65 central catalytic" evidence="2">
    <location>
        <begin position="602"/>
        <end position="675"/>
    </location>
</feature>
<feature type="compositionally biased region" description="Basic residues" evidence="1">
    <location>
        <begin position="498"/>
        <end position="509"/>
    </location>
</feature>
<feature type="domain" description="Glycoside hydrolase family 65 N-terminal" evidence="3">
    <location>
        <begin position="279"/>
        <end position="447"/>
    </location>
</feature>
<dbReference type="SFLD" id="SFLDG01129">
    <property type="entry name" value="C1.5:_HAD__Beta-PGM__Phosphata"/>
    <property type="match status" value="1"/>
</dbReference>
<keyword evidence="5" id="KW-1185">Reference proteome</keyword>
<dbReference type="Gene3D" id="1.10.150.240">
    <property type="entry name" value="Putative phosphatase, domain 2"/>
    <property type="match status" value="1"/>
</dbReference>
<evidence type="ECO:0000259" key="3">
    <source>
        <dbReference type="Pfam" id="PF03636"/>
    </source>
</evidence>
<dbReference type="InterPro" id="IPR008928">
    <property type="entry name" value="6-hairpin_glycosidase_sf"/>
</dbReference>
<dbReference type="InterPro" id="IPR023214">
    <property type="entry name" value="HAD_sf"/>
</dbReference>
<dbReference type="SUPFAM" id="SSF48208">
    <property type="entry name" value="Six-hairpin glycosidases"/>
    <property type="match status" value="1"/>
</dbReference>
<dbReference type="Pfam" id="PF00702">
    <property type="entry name" value="Hydrolase"/>
    <property type="match status" value="1"/>
</dbReference>
<dbReference type="InterPro" id="IPR011013">
    <property type="entry name" value="Gal_mutarotase_sf_dom"/>
</dbReference>
<evidence type="ECO:0000313" key="5">
    <source>
        <dbReference type="Proteomes" id="UP001157125"/>
    </source>
</evidence>
<protein>
    <submittedName>
        <fullName evidence="4">Uncharacterized protein</fullName>
    </submittedName>
</protein>
<dbReference type="SUPFAM" id="SSF74650">
    <property type="entry name" value="Galactose mutarotase-like"/>
    <property type="match status" value="1"/>
</dbReference>
<dbReference type="PANTHER" id="PTHR11051:SF8">
    <property type="entry name" value="PROTEIN-GLUCOSYLGALACTOSYLHYDROXYLYSINE GLUCOSIDASE"/>
    <property type="match status" value="1"/>
</dbReference>
<organism evidence="4 5">
    <name type="scientific">Demequina litorisediminis</name>
    <dbReference type="NCBI Taxonomy" id="1849022"/>
    <lineage>
        <taxon>Bacteria</taxon>
        <taxon>Bacillati</taxon>
        <taxon>Actinomycetota</taxon>
        <taxon>Actinomycetes</taxon>
        <taxon>Micrococcales</taxon>
        <taxon>Demequinaceae</taxon>
        <taxon>Demequina</taxon>
    </lineage>
</organism>
<feature type="compositionally biased region" description="Low complexity" evidence="1">
    <location>
        <begin position="464"/>
        <end position="473"/>
    </location>
</feature>
<dbReference type="Pfam" id="PF03632">
    <property type="entry name" value="Glyco_hydro_65m"/>
    <property type="match status" value="1"/>
</dbReference>
<dbReference type="PANTHER" id="PTHR11051">
    <property type="entry name" value="GLYCOSYL HYDROLASE-RELATED"/>
    <property type="match status" value="1"/>
</dbReference>
<evidence type="ECO:0000313" key="4">
    <source>
        <dbReference type="EMBL" id="GMA35023.1"/>
    </source>
</evidence>
<dbReference type="InterPro" id="IPR036412">
    <property type="entry name" value="HAD-like_sf"/>
</dbReference>
<dbReference type="Gene3D" id="3.40.50.1000">
    <property type="entry name" value="HAD superfamily/HAD-like"/>
    <property type="match status" value="1"/>
</dbReference>